<accession>B2B1F8</accession>
<reference evidence="4" key="3">
    <citation type="journal article" date="2014" name="Genetics">
        <title>Maintaining two mating types: Structure of the mating type locus and its role in heterokaryosis in Podospora anserina.</title>
        <authorList>
            <person name="Grognet P."/>
            <person name="Bidard F."/>
            <person name="Kuchly C."/>
            <person name="Tong L.C.H."/>
            <person name="Coppin E."/>
            <person name="Benkhali J.A."/>
            <person name="Couloux A."/>
            <person name="Wincker P."/>
            <person name="Debuchy R."/>
            <person name="Silar P."/>
        </authorList>
    </citation>
    <scope>GENOME REANNOTATION</scope>
    <source>
        <strain evidence="4">S / ATCC MYA-4624 / DSM 980 / FGSC 10383</strain>
    </source>
</reference>
<proteinExistence type="predicted"/>
<dbReference type="VEuPathDB" id="FungiDB:PODANS_3_9990"/>
<dbReference type="GeneID" id="6193699"/>
<gene>
    <name evidence="2" type="ORF">PODANS_3_9990</name>
</gene>
<organism evidence="2">
    <name type="scientific">Podospora anserina (strain S / ATCC MYA-4624 / DSM 980 / FGSC 10383)</name>
    <name type="common">Pleurage anserina</name>
    <dbReference type="NCBI Taxonomy" id="515849"/>
    <lineage>
        <taxon>Eukaryota</taxon>
        <taxon>Fungi</taxon>
        <taxon>Dikarya</taxon>
        <taxon>Ascomycota</taxon>
        <taxon>Pezizomycotina</taxon>
        <taxon>Sordariomycetes</taxon>
        <taxon>Sordariomycetidae</taxon>
        <taxon>Sordariales</taxon>
        <taxon>Podosporaceae</taxon>
        <taxon>Podospora</taxon>
        <taxon>Podospora anserina</taxon>
    </lineage>
</organism>
<evidence type="ECO:0000313" key="2">
    <source>
        <dbReference type="EMBL" id="CAP70943.1"/>
    </source>
</evidence>
<dbReference type="AlphaFoldDB" id="B2B1F8"/>
<dbReference type="EMBL" id="CU638743">
    <property type="protein sequence ID" value="CAP70943.1"/>
    <property type="molecule type" value="Genomic_DNA"/>
</dbReference>
<dbReference type="eggNOG" id="ENOG502T091">
    <property type="taxonomic scope" value="Eukaryota"/>
</dbReference>
<dbReference type="EMBL" id="FO904938">
    <property type="protein sequence ID" value="CDP27538.1"/>
    <property type="molecule type" value="Genomic_DNA"/>
</dbReference>
<dbReference type="HOGENOM" id="CLU_649061_0_0_1"/>
<keyword evidence="4" id="KW-1185">Reference proteome</keyword>
<reference evidence="3" key="4">
    <citation type="submission" date="2015-04" db="EMBL/GenBank/DDBJ databases">
        <title>Maintaining two mating types: Structure of the mating type locus and its role in heterokaryosis in Podospora anserina.</title>
        <authorList>
            <person name="Grognet P."/>
            <person name="Bidard F."/>
            <person name="Kuchly C."/>
            <person name="Chan Ho Tong L."/>
            <person name="Coppin E."/>
            <person name="Ait Benkhali J."/>
            <person name="Couloux A."/>
            <person name="Wincker P."/>
            <person name="Debuchy R."/>
            <person name="Silar P."/>
        </authorList>
    </citation>
    <scope>NUCLEOTIDE SEQUENCE</scope>
</reference>
<dbReference type="Proteomes" id="UP000001197">
    <property type="component" value="Chromosome 3"/>
</dbReference>
<dbReference type="OrthoDB" id="4583170at2759"/>
<reference evidence="2 4" key="1">
    <citation type="journal article" date="2008" name="Genome Biol.">
        <title>The genome sequence of the model ascomycete fungus Podospora anserina.</title>
        <authorList>
            <person name="Espagne E."/>
            <person name="Lespinet O."/>
            <person name="Malagnac F."/>
            <person name="Da Silva C."/>
            <person name="Jaillon O."/>
            <person name="Porcel B.M."/>
            <person name="Couloux A."/>
            <person name="Aury J.-M."/>
            <person name="Segurens B."/>
            <person name="Poulain J."/>
            <person name="Anthouard V."/>
            <person name="Grossetete S."/>
            <person name="Khalili H."/>
            <person name="Coppin E."/>
            <person name="Dequard-Chablat M."/>
            <person name="Picard M."/>
            <person name="Contamine V."/>
            <person name="Arnaise S."/>
            <person name="Bourdais A."/>
            <person name="Berteaux-Lecellier V."/>
            <person name="Gautheret D."/>
            <person name="de Vries R.P."/>
            <person name="Battaglia E."/>
            <person name="Coutinho P.M."/>
            <person name="Danchin E.G.J."/>
            <person name="Henrissat B."/>
            <person name="El Khoury R."/>
            <person name="Sainsard-Chanet A."/>
            <person name="Boivin A."/>
            <person name="Pinan-Lucarre B."/>
            <person name="Sellem C.H."/>
            <person name="Debuchy R."/>
            <person name="Wincker P."/>
            <person name="Weissenbach J."/>
            <person name="Silar P."/>
        </authorList>
    </citation>
    <scope>NUCLEOTIDE SEQUENCE [LARGE SCALE GENOMIC DNA]</scope>
    <source>
        <strain evidence="4">S / ATCC MYA-4624 / DSM 980 / FGSC 10383</strain>
        <strain evidence="2">S mat+</strain>
    </source>
</reference>
<evidence type="ECO:0000256" key="1">
    <source>
        <dbReference type="SAM" id="MobiDB-lite"/>
    </source>
</evidence>
<dbReference type="RefSeq" id="XP_001909809.1">
    <property type="nucleotide sequence ID" value="XM_001909774.1"/>
</dbReference>
<name>B2B1F8_PODAN</name>
<feature type="region of interest" description="Disordered" evidence="1">
    <location>
        <begin position="199"/>
        <end position="219"/>
    </location>
</feature>
<evidence type="ECO:0000313" key="4">
    <source>
        <dbReference type="Proteomes" id="UP000001197"/>
    </source>
</evidence>
<reference evidence="2" key="2">
    <citation type="submission" date="2008-07" db="EMBL/GenBank/DDBJ databases">
        <authorList>
            <person name="Genoscope - CEA"/>
        </authorList>
    </citation>
    <scope>NUCLEOTIDE SEQUENCE</scope>
    <source>
        <strain evidence="2">S mat+</strain>
    </source>
</reference>
<protein>
    <submittedName>
        <fullName evidence="2">Podospora anserina S mat+ genomic DNA chromosome 3, supercontig 2</fullName>
    </submittedName>
</protein>
<sequence length="497" mass="53102">MSSHSRPNFKLHAEVDKVTSRYYPLSFRIVFLDLPSSHFALWSPHTRFPAYTHFSHSFAMKQGPILLSGLTWLQVAAAACCRSNKCLKAVVSSGLDGLQDCSTNLAVTVTPAQSTVTETVTQLPTEHNTFVHTAFFTETVTTTAETKTELFTLQTTVTDATYTQLITNTETVVVTETAQQTVTATNTGAAYPVKARGDTLLAPEPEPTSSLSGSEPSAIPEYASEQCPSWEAYVKACSCAGVEPTTVTAEAPSAATETVSYTADPITVSVPTTLSVTDTVYVSLTETTAATDVETVFETATTQVTQTVSAHTTVTVTQTTTTVLPAATCLPPSQVKAFRGLATDYGGQTLAMYANMLNALSGGMIWQPPSTSTSTSVQYKYFFKLDDQGRVVLAKGIPPYSYTYALYVATNSNGGLWPQVNTKDAIQNSINAGGSVAFVKGCVNSVTGELTLDAAGRKNILWCGQQMWMSTGNGEEINRGTCTVMHPKATEIEASWG</sequence>
<dbReference type="KEGG" id="pan:PODANSg6846"/>
<evidence type="ECO:0000313" key="3">
    <source>
        <dbReference type="EMBL" id="CDP27538.1"/>
    </source>
</evidence>